<dbReference type="AlphaFoldDB" id="B7PTT7"/>
<dbReference type="VEuPathDB" id="VectorBase:ISCW019356"/>
<sequence length="62" mass="7136">MFFLAAQVFLKQFPIPSRPKDIPNYRQLLFAFLTVVFTVPLLFDLCEVSSEISSGLKVSRLR</sequence>
<dbReference type="EnsemblMetazoa" id="ISCW019356-RA">
    <property type="protein sequence ID" value="ISCW019356-PA"/>
    <property type="gene ID" value="ISCW019356"/>
</dbReference>
<name>B7PTT7_IXOSC</name>
<reference evidence="2" key="2">
    <citation type="submission" date="2020-05" db="UniProtKB">
        <authorList>
            <consortium name="EnsemblMetazoa"/>
        </authorList>
    </citation>
    <scope>IDENTIFICATION</scope>
    <source>
        <strain evidence="2">wikel</strain>
    </source>
</reference>
<evidence type="ECO:0000313" key="2">
    <source>
        <dbReference type="EnsemblMetazoa" id="ISCW019356-PA"/>
    </source>
</evidence>
<accession>B7PTT7</accession>
<evidence type="ECO:0000313" key="1">
    <source>
        <dbReference type="EMBL" id="EEC10009.1"/>
    </source>
</evidence>
<organism>
    <name type="scientific">Ixodes scapularis</name>
    <name type="common">Black-legged tick</name>
    <name type="synonym">Deer tick</name>
    <dbReference type="NCBI Taxonomy" id="6945"/>
    <lineage>
        <taxon>Eukaryota</taxon>
        <taxon>Metazoa</taxon>
        <taxon>Ecdysozoa</taxon>
        <taxon>Arthropoda</taxon>
        <taxon>Chelicerata</taxon>
        <taxon>Arachnida</taxon>
        <taxon>Acari</taxon>
        <taxon>Parasitiformes</taxon>
        <taxon>Ixodida</taxon>
        <taxon>Ixodoidea</taxon>
        <taxon>Ixodidae</taxon>
        <taxon>Ixodinae</taxon>
        <taxon>Ixodes</taxon>
    </lineage>
</organism>
<dbReference type="HOGENOM" id="CLU_2906582_0_0_1"/>
<gene>
    <name evidence="1" type="ORF">IscW_ISCW019356</name>
</gene>
<proteinExistence type="predicted"/>
<keyword evidence="3" id="KW-1185">Reference proteome</keyword>
<protein>
    <submittedName>
        <fullName evidence="1 2">Uncharacterized protein</fullName>
    </submittedName>
</protein>
<evidence type="ECO:0000313" key="3">
    <source>
        <dbReference type="Proteomes" id="UP000001555"/>
    </source>
</evidence>
<dbReference type="PaxDb" id="6945-B7PTT7"/>
<dbReference type="EMBL" id="ABJB010784362">
    <property type="status" value="NOT_ANNOTATED_CDS"/>
    <property type="molecule type" value="Genomic_DNA"/>
</dbReference>
<dbReference type="EMBL" id="DS788192">
    <property type="protein sequence ID" value="EEC10009.1"/>
    <property type="molecule type" value="Genomic_DNA"/>
</dbReference>
<dbReference type="VEuPathDB" id="VectorBase:ISCI019356"/>
<reference evidence="1 3" key="1">
    <citation type="submission" date="2008-03" db="EMBL/GenBank/DDBJ databases">
        <title>Annotation of Ixodes scapularis.</title>
        <authorList>
            <consortium name="Ixodes scapularis Genome Project Consortium"/>
            <person name="Caler E."/>
            <person name="Hannick L.I."/>
            <person name="Bidwell S."/>
            <person name="Joardar V."/>
            <person name="Thiagarajan M."/>
            <person name="Amedeo P."/>
            <person name="Galinsky K.J."/>
            <person name="Schobel S."/>
            <person name="Inman J."/>
            <person name="Hostetler J."/>
            <person name="Miller J."/>
            <person name="Hammond M."/>
            <person name="Megy K."/>
            <person name="Lawson D."/>
            <person name="Kodira C."/>
            <person name="Sutton G."/>
            <person name="Meyer J."/>
            <person name="Hill C.A."/>
            <person name="Birren B."/>
            <person name="Nene V."/>
            <person name="Collins F."/>
            <person name="Alarcon-Chaidez F."/>
            <person name="Wikel S."/>
            <person name="Strausberg R."/>
        </authorList>
    </citation>
    <scope>NUCLEOTIDE SEQUENCE [LARGE SCALE GENOMIC DNA]</scope>
    <source>
        <strain evidence="3">Wikel</strain>
        <strain evidence="1">Wikel colony</strain>
    </source>
</reference>
<dbReference type="InParanoid" id="B7PTT7"/>
<dbReference type="Proteomes" id="UP000001555">
    <property type="component" value="Unassembled WGS sequence"/>
</dbReference>